<evidence type="ECO:0000313" key="1">
    <source>
        <dbReference type="EMBL" id="OGD68791.1"/>
    </source>
</evidence>
<organism evidence="1 2">
    <name type="scientific">Candidatus Campbellbacteria bacterium RIFCSPLOWO2_01_FULL_34_15</name>
    <dbReference type="NCBI Taxonomy" id="1797579"/>
    <lineage>
        <taxon>Bacteria</taxon>
        <taxon>Candidatus Campbelliibacteriota</taxon>
    </lineage>
</organism>
<proteinExistence type="predicted"/>
<sequence length="160" mass="19175">MYLHSLYENFSNKVFHQTPQIVGKINHEAIDKKRYSSAKKYLQGMSVYSEKYGIAGKIDIYDGEKRHLIERKTKVKEIWQGYIYQLYAQYFCMKEMGYDIEKLFLYSMEDNKKYEIKIPTKREEKEFSNTVEDIKNYNPLLDKKHNCSKCVDSIYGVLSW</sequence>
<name>A0A1F5EN10_9BACT</name>
<protein>
    <submittedName>
        <fullName evidence="1">Type V CRISPR-associated protein Cas4</fullName>
    </submittedName>
</protein>
<gene>
    <name evidence="1" type="ORF">A2996_00945</name>
</gene>
<evidence type="ECO:0000313" key="2">
    <source>
        <dbReference type="Proteomes" id="UP000176865"/>
    </source>
</evidence>
<dbReference type="InterPro" id="IPR011604">
    <property type="entry name" value="PDDEXK-like_dom_sf"/>
</dbReference>
<dbReference type="InterPro" id="IPR027616">
    <property type="entry name" value="Cas4_PREFRAN"/>
</dbReference>
<dbReference type="EMBL" id="MFAB01000016">
    <property type="protein sequence ID" value="OGD68791.1"/>
    <property type="molecule type" value="Genomic_DNA"/>
</dbReference>
<dbReference type="STRING" id="1797579.A2996_00945"/>
<reference evidence="1 2" key="1">
    <citation type="journal article" date="2016" name="Nat. Commun.">
        <title>Thousands of microbial genomes shed light on interconnected biogeochemical processes in an aquifer system.</title>
        <authorList>
            <person name="Anantharaman K."/>
            <person name="Brown C.T."/>
            <person name="Hug L.A."/>
            <person name="Sharon I."/>
            <person name="Castelle C.J."/>
            <person name="Probst A.J."/>
            <person name="Thomas B.C."/>
            <person name="Singh A."/>
            <person name="Wilkins M.J."/>
            <person name="Karaoz U."/>
            <person name="Brodie E.L."/>
            <person name="Williams K.H."/>
            <person name="Hubbard S.S."/>
            <person name="Banfield J.F."/>
        </authorList>
    </citation>
    <scope>NUCLEOTIDE SEQUENCE [LARGE SCALE GENOMIC DNA]</scope>
</reference>
<dbReference type="NCBIfam" id="TIGR04328">
    <property type="entry name" value="cas4_PREFRAN"/>
    <property type="match status" value="1"/>
</dbReference>
<dbReference type="Gene3D" id="3.90.320.10">
    <property type="match status" value="1"/>
</dbReference>
<dbReference type="AlphaFoldDB" id="A0A1F5EN10"/>
<dbReference type="Proteomes" id="UP000176865">
    <property type="component" value="Unassembled WGS sequence"/>
</dbReference>
<accession>A0A1F5EN10</accession>
<comment type="caution">
    <text evidence="1">The sequence shown here is derived from an EMBL/GenBank/DDBJ whole genome shotgun (WGS) entry which is preliminary data.</text>
</comment>